<reference evidence="3" key="1">
    <citation type="submission" date="2021-02" db="EMBL/GenBank/DDBJ databases">
        <authorList>
            <person name="Nowell W R."/>
        </authorList>
    </citation>
    <scope>NUCLEOTIDE SEQUENCE</scope>
</reference>
<organism evidence="3 4">
    <name type="scientific">Rotaria magnacalcarata</name>
    <dbReference type="NCBI Taxonomy" id="392030"/>
    <lineage>
        <taxon>Eukaryota</taxon>
        <taxon>Metazoa</taxon>
        <taxon>Spiralia</taxon>
        <taxon>Gnathifera</taxon>
        <taxon>Rotifera</taxon>
        <taxon>Eurotatoria</taxon>
        <taxon>Bdelloidea</taxon>
        <taxon>Philodinida</taxon>
        <taxon>Philodinidae</taxon>
        <taxon>Rotaria</taxon>
    </lineage>
</organism>
<dbReference type="Pfam" id="PF13229">
    <property type="entry name" value="Beta_helix"/>
    <property type="match status" value="1"/>
</dbReference>
<dbReference type="Proteomes" id="UP000663834">
    <property type="component" value="Unassembled WGS sequence"/>
</dbReference>
<dbReference type="AlphaFoldDB" id="A0A816BRG8"/>
<dbReference type="PANTHER" id="PTHR36453:SF1">
    <property type="entry name" value="RIGHT HANDED BETA HELIX DOMAIN-CONTAINING PROTEIN"/>
    <property type="match status" value="1"/>
</dbReference>
<feature type="domain" description="Right handed beta helix" evidence="2">
    <location>
        <begin position="416"/>
        <end position="567"/>
    </location>
</feature>
<protein>
    <recommendedName>
        <fullName evidence="2">Right handed beta helix domain-containing protein</fullName>
    </recommendedName>
</protein>
<dbReference type="Gene3D" id="2.160.20.10">
    <property type="entry name" value="Single-stranded right-handed beta-helix, Pectin lyase-like"/>
    <property type="match status" value="1"/>
</dbReference>
<keyword evidence="1" id="KW-0732">Signal</keyword>
<evidence type="ECO:0000313" key="3">
    <source>
        <dbReference type="EMBL" id="CAF1613216.1"/>
    </source>
</evidence>
<evidence type="ECO:0000313" key="4">
    <source>
        <dbReference type="Proteomes" id="UP000663834"/>
    </source>
</evidence>
<dbReference type="InterPro" id="IPR012334">
    <property type="entry name" value="Pectin_lyas_fold"/>
</dbReference>
<dbReference type="InterPro" id="IPR011050">
    <property type="entry name" value="Pectin_lyase_fold/virulence"/>
</dbReference>
<evidence type="ECO:0000256" key="1">
    <source>
        <dbReference type="SAM" id="SignalP"/>
    </source>
</evidence>
<sequence length="717" mass="79891">MIIKIFDSVLLLWFIVLSINGPSRSLCISSFTSTRLYVTPFSSLFSNNSDGSLSSPYSSLQQALDHIERNYYRGISSSQRTTIYLYPTYHFVNTIRFHQAHSRTRLTTMKDEDTAFYEQFTAREQIPRRLSRASISGGVPITNWTDLGSNVYKAIVPSTILVNQLFVDNQRFSRSRLPTDPSLYLQYDTPLKDPTQARYGFQYVQGTFDSISLDDAMVVVYHSWTTSHHYIDRLIPSNRTILFTNPSDRPIGTFVTQGKRRFHIENLCNSLSQNSFCFNNATKTVYLSTNGTYNPMDVPVITPVNEIVVLLAGADANSPIEDIIIDNVAIQHGAWDIGRTQQADSQAAAFLDYAALYIANATAIVVSNVEISHTGSYGVWIKEGTNNINLMNSLITDTGAGGIRIGQMNIPTHPTNSIKILYNEVSYGGNVFPSGVAVISHRATDVTIAGNNIHHHRYTGISIGWEWGYSPSYTSDVLVQGNYIYNTGQHILCDQGGIYTLGIQPGTVITGNVIKNVFSYAIYMWGIYLDEGTSQVVVSNNVVYNTGWASFFQHYGANNTIINNVFARASLNPPPQPGDDNPDGDIHIGLAESHTSLTFTRNIIYDTYQGPTHSAYKSDPNVIASFNSNVYYNPYATTLLFGSQQTSFAEWQKTGQDNDSLIVDPLFLGDVQQCDFFTVRSNSPAAILGFANITKLSQWTPGCDIDDESDNKQFYHW</sequence>
<gene>
    <name evidence="3" type="ORF">KQP761_LOCUS23610</name>
</gene>
<proteinExistence type="predicted"/>
<evidence type="ECO:0000259" key="2">
    <source>
        <dbReference type="Pfam" id="PF13229"/>
    </source>
</evidence>
<dbReference type="SMART" id="SM00710">
    <property type="entry name" value="PbH1"/>
    <property type="match status" value="7"/>
</dbReference>
<dbReference type="InterPro" id="IPR039448">
    <property type="entry name" value="Beta_helix"/>
</dbReference>
<accession>A0A816BRG8</accession>
<dbReference type="PANTHER" id="PTHR36453">
    <property type="entry name" value="SECRETED PROTEIN-RELATED"/>
    <property type="match status" value="1"/>
</dbReference>
<feature type="signal peptide" evidence="1">
    <location>
        <begin position="1"/>
        <end position="25"/>
    </location>
</feature>
<name>A0A816BRG8_9BILA</name>
<dbReference type="OrthoDB" id="10025010at2759"/>
<dbReference type="InterPro" id="IPR006626">
    <property type="entry name" value="PbH1"/>
</dbReference>
<dbReference type="SUPFAM" id="SSF51126">
    <property type="entry name" value="Pectin lyase-like"/>
    <property type="match status" value="1"/>
</dbReference>
<comment type="caution">
    <text evidence="3">The sequence shown here is derived from an EMBL/GenBank/DDBJ whole genome shotgun (WGS) entry which is preliminary data.</text>
</comment>
<feature type="chain" id="PRO_5032443884" description="Right handed beta helix domain-containing protein" evidence="1">
    <location>
        <begin position="26"/>
        <end position="717"/>
    </location>
</feature>
<dbReference type="EMBL" id="CAJNOW010012747">
    <property type="protein sequence ID" value="CAF1613216.1"/>
    <property type="molecule type" value="Genomic_DNA"/>
</dbReference>